<reference evidence="9 10" key="2">
    <citation type="submission" date="2019-09" db="EMBL/GenBank/DDBJ databases">
        <authorList>
            <person name="Jin C."/>
        </authorList>
    </citation>
    <scope>NUCLEOTIDE SEQUENCE [LARGE SCALE GENOMIC DNA]</scope>
    <source>
        <strain evidence="9 10">AN110305</strain>
    </source>
</reference>
<sequence>MVGREGPAPGAIGRGGPVNDDLGLFEEAGSDTADAAGTGREGKAKAKGKPARKVSSRNKKLVLLLVGLLVLVVVGGGAWYGVTTLLGIGSYDDYPGGGDSDKVIQVQSGDSTGDIATRLKDADVVASARAFVKAGETVDKLREVQPGYYLLKTKMSGTAAVAKIVDPASKVQALEVKGGNILADHKVGDKVVPGILSMLSQASCATLDGKKTCVPVEQLQQAAQTADAKAIGVPDWAMADVARAEPKHRLEGLIMPGIYQVKPGASAEELLKNVLASSSALMQVPGLPAAAADTGFRPYQILIMASLVEKEAITDDFGKVSRVIYNRLSSSTPLGLDSTTNYQKDQPDARLTDAELNAEGPYNTRLNKGLPPTPIGSPSSAALTSAMKPEAGDWLFFVKCKKDGHSCFNTTQAGHDKDANDAKNNGVF</sequence>
<keyword evidence="5 7" id="KW-0456">Lyase</keyword>
<dbReference type="AlphaFoldDB" id="A0A5B2XE62"/>
<feature type="site" description="Important for catalytic activity" evidence="7">
    <location>
        <position position="311"/>
    </location>
</feature>
<keyword evidence="3 7" id="KW-1133">Transmembrane helix</keyword>
<proteinExistence type="inferred from homology"/>
<dbReference type="Gene3D" id="3.30.1490.480">
    <property type="entry name" value="Endolytic murein transglycosylase"/>
    <property type="match status" value="1"/>
</dbReference>
<feature type="region of interest" description="Disordered" evidence="8">
    <location>
        <begin position="1"/>
        <end position="52"/>
    </location>
</feature>
<accession>A0A5B2XE62</accession>
<reference evidence="9 10" key="1">
    <citation type="submission" date="2019-09" db="EMBL/GenBank/DDBJ databases">
        <title>Goodfellowia gen. nov., a new genus of the Pseudonocardineae related to Actinoalloteichus, containing Goodfellowia coeruleoviolacea gen. nov., comb. nov. gen. nov., comb. nov.</title>
        <authorList>
            <person name="Labeda D."/>
        </authorList>
    </citation>
    <scope>NUCLEOTIDE SEQUENCE [LARGE SCALE GENOMIC DNA]</scope>
    <source>
        <strain evidence="9 10">AN110305</strain>
    </source>
</reference>
<organism evidence="9 10">
    <name type="scientific">Solihabitans fulvus</name>
    <dbReference type="NCBI Taxonomy" id="1892852"/>
    <lineage>
        <taxon>Bacteria</taxon>
        <taxon>Bacillati</taxon>
        <taxon>Actinomycetota</taxon>
        <taxon>Actinomycetes</taxon>
        <taxon>Pseudonocardiales</taxon>
        <taxon>Pseudonocardiaceae</taxon>
        <taxon>Solihabitans</taxon>
    </lineage>
</organism>
<name>A0A5B2XE62_9PSEU</name>
<evidence type="ECO:0000256" key="2">
    <source>
        <dbReference type="ARBA" id="ARBA00022692"/>
    </source>
</evidence>
<gene>
    <name evidence="7 9" type="primary">mltG</name>
    <name evidence="9" type="ORF">F0L68_14995</name>
</gene>
<evidence type="ECO:0000256" key="4">
    <source>
        <dbReference type="ARBA" id="ARBA00023136"/>
    </source>
</evidence>
<dbReference type="EC" id="4.2.2.29" evidence="7"/>
<dbReference type="GO" id="GO:0009252">
    <property type="term" value="P:peptidoglycan biosynthetic process"/>
    <property type="evidence" value="ECO:0007669"/>
    <property type="project" value="UniProtKB-UniRule"/>
</dbReference>
<feature type="transmembrane region" description="Helical" evidence="7">
    <location>
        <begin position="61"/>
        <end position="82"/>
    </location>
</feature>
<evidence type="ECO:0000313" key="10">
    <source>
        <dbReference type="Proteomes" id="UP000323454"/>
    </source>
</evidence>
<keyword evidence="4 7" id="KW-0472">Membrane</keyword>
<dbReference type="GO" id="GO:0008932">
    <property type="term" value="F:lytic endotransglycosylase activity"/>
    <property type="evidence" value="ECO:0007669"/>
    <property type="project" value="UniProtKB-UniRule"/>
</dbReference>
<evidence type="ECO:0000256" key="5">
    <source>
        <dbReference type="ARBA" id="ARBA00023239"/>
    </source>
</evidence>
<protein>
    <recommendedName>
        <fullName evidence="7">Endolytic murein transglycosylase</fullName>
        <ecNumber evidence="7">4.2.2.29</ecNumber>
    </recommendedName>
    <alternativeName>
        <fullName evidence="7">Peptidoglycan lytic transglycosylase</fullName>
    </alternativeName>
    <alternativeName>
        <fullName evidence="7">Peptidoglycan polymerization terminase</fullName>
    </alternativeName>
</protein>
<dbReference type="GO" id="GO:0005886">
    <property type="term" value="C:plasma membrane"/>
    <property type="evidence" value="ECO:0007669"/>
    <property type="project" value="UniProtKB-SubCell"/>
</dbReference>
<dbReference type="OrthoDB" id="9814591at2"/>
<keyword evidence="6 7" id="KW-0961">Cell wall biogenesis/degradation</keyword>
<dbReference type="PANTHER" id="PTHR30518:SF2">
    <property type="entry name" value="ENDOLYTIC MUREIN TRANSGLYCOSYLASE"/>
    <property type="match status" value="1"/>
</dbReference>
<keyword evidence="1 7" id="KW-1003">Cell membrane</keyword>
<evidence type="ECO:0000313" key="9">
    <source>
        <dbReference type="EMBL" id="KAA2261997.1"/>
    </source>
</evidence>
<feature type="region of interest" description="Disordered" evidence="8">
    <location>
        <begin position="360"/>
        <end position="381"/>
    </location>
</feature>
<comment type="function">
    <text evidence="7">Functions as a peptidoglycan terminase that cleaves nascent peptidoglycan strands endolytically to terminate their elongation.</text>
</comment>
<dbReference type="GO" id="GO:0071555">
    <property type="term" value="P:cell wall organization"/>
    <property type="evidence" value="ECO:0007669"/>
    <property type="project" value="UniProtKB-KW"/>
</dbReference>
<evidence type="ECO:0000256" key="7">
    <source>
        <dbReference type="HAMAP-Rule" id="MF_02065"/>
    </source>
</evidence>
<comment type="similarity">
    <text evidence="7">Belongs to the transglycosylase MltG family.</text>
</comment>
<dbReference type="NCBIfam" id="TIGR00247">
    <property type="entry name" value="endolytic transglycosylase MltG"/>
    <property type="match status" value="1"/>
</dbReference>
<dbReference type="Pfam" id="PF02618">
    <property type="entry name" value="YceG"/>
    <property type="match status" value="1"/>
</dbReference>
<dbReference type="HAMAP" id="MF_02065">
    <property type="entry name" value="MltG"/>
    <property type="match status" value="1"/>
</dbReference>
<evidence type="ECO:0000256" key="8">
    <source>
        <dbReference type="SAM" id="MobiDB-lite"/>
    </source>
</evidence>
<dbReference type="EMBL" id="VUOB01000023">
    <property type="protein sequence ID" value="KAA2261997.1"/>
    <property type="molecule type" value="Genomic_DNA"/>
</dbReference>
<comment type="subcellular location">
    <subcellularLocation>
        <location evidence="7">Cell membrane</location>
        <topology evidence="7">Single-pass membrane protein</topology>
    </subcellularLocation>
</comment>
<keyword evidence="10" id="KW-1185">Reference proteome</keyword>
<evidence type="ECO:0000256" key="3">
    <source>
        <dbReference type="ARBA" id="ARBA00022989"/>
    </source>
</evidence>
<comment type="catalytic activity">
    <reaction evidence="7">
        <text>a peptidoglycan chain = a peptidoglycan chain with N-acetyl-1,6-anhydromuramyl-[peptide] at the reducing end + a peptidoglycan chain with N-acetylglucosamine at the non-reducing end.</text>
        <dbReference type="EC" id="4.2.2.29"/>
    </reaction>
</comment>
<dbReference type="PANTHER" id="PTHR30518">
    <property type="entry name" value="ENDOLYTIC MUREIN TRANSGLYCOSYLASE"/>
    <property type="match status" value="1"/>
</dbReference>
<comment type="caution">
    <text evidence="9">The sequence shown here is derived from an EMBL/GenBank/DDBJ whole genome shotgun (WGS) entry which is preliminary data.</text>
</comment>
<feature type="compositionally biased region" description="Low complexity" evidence="8">
    <location>
        <begin position="1"/>
        <end position="11"/>
    </location>
</feature>
<keyword evidence="2 7" id="KW-0812">Transmembrane</keyword>
<evidence type="ECO:0000256" key="6">
    <source>
        <dbReference type="ARBA" id="ARBA00023316"/>
    </source>
</evidence>
<dbReference type="Proteomes" id="UP000323454">
    <property type="component" value="Unassembled WGS sequence"/>
</dbReference>
<dbReference type="InterPro" id="IPR003770">
    <property type="entry name" value="MLTG-like"/>
</dbReference>
<evidence type="ECO:0000256" key="1">
    <source>
        <dbReference type="ARBA" id="ARBA00022475"/>
    </source>
</evidence>